<evidence type="ECO:0000259" key="8">
    <source>
        <dbReference type="Pfam" id="PF01937"/>
    </source>
</evidence>
<dbReference type="PANTHER" id="PTHR12260:SF6">
    <property type="entry name" value="DAMAGE-CONTROL PHOSPHATASE ARMT1"/>
    <property type="match status" value="1"/>
</dbReference>
<evidence type="ECO:0000256" key="5">
    <source>
        <dbReference type="ARBA" id="ARBA00023211"/>
    </source>
</evidence>
<evidence type="ECO:0000256" key="3">
    <source>
        <dbReference type="ARBA" id="ARBA00022723"/>
    </source>
</evidence>
<evidence type="ECO:0000256" key="2">
    <source>
        <dbReference type="ARBA" id="ARBA00009519"/>
    </source>
</evidence>
<dbReference type="VEuPathDB" id="PlasmoDB:PmUG01_04022700"/>
<dbReference type="GO" id="GO:0097023">
    <property type="term" value="F:fructose 6-phosphate aldolase activity"/>
    <property type="evidence" value="ECO:0007669"/>
    <property type="project" value="RHEA"/>
</dbReference>
<comment type="domain">
    <text evidence="7">Subfamily III proteins have a conserved RTxK motif about 40-50 residues from the C-terminus; the threonine may be replaced by serine or cysteine.</text>
</comment>
<keyword evidence="5 7" id="KW-0464">Manganese</keyword>
<dbReference type="GO" id="GO:0006974">
    <property type="term" value="P:DNA damage response"/>
    <property type="evidence" value="ECO:0007669"/>
    <property type="project" value="TreeGrafter"/>
</dbReference>
<dbReference type="InterPro" id="IPR002791">
    <property type="entry name" value="ARMT1-like_metal-bd"/>
</dbReference>
<dbReference type="GO" id="GO:0103026">
    <property type="term" value="F:fructose-1-phosphatase activity"/>
    <property type="evidence" value="ECO:0007669"/>
    <property type="project" value="RHEA"/>
</dbReference>
<proteinExistence type="inferred from homology"/>
<evidence type="ECO:0000256" key="4">
    <source>
        <dbReference type="ARBA" id="ARBA00022801"/>
    </source>
</evidence>
<evidence type="ECO:0000256" key="6">
    <source>
        <dbReference type="ARBA" id="ARBA00048809"/>
    </source>
</evidence>
<sequence>MAKMWKELINAQKWKIRDDIYWNMPLPYWVMSTSLLDELKQSNFVCFKGDANYRRCLGDLNFNFSEPHKNVLGYFPFRVIALRCLKSPLCCGVEKSIVEELNKRSSDWSNYGEYAILQYFSP</sequence>
<dbReference type="InterPro" id="IPR036075">
    <property type="entry name" value="ARMT-1-like_metal-bd_sf"/>
</dbReference>
<dbReference type="AlphaFoldDB" id="A0A1A8WNG0"/>
<gene>
    <name evidence="9" type="ORF">PMALA_040950</name>
</gene>
<feature type="domain" description="Damage-control phosphatase ARMT1-like metal-binding" evidence="8">
    <location>
        <begin position="3"/>
        <end position="94"/>
    </location>
</feature>
<reference evidence="10" key="1">
    <citation type="submission" date="2016-05" db="EMBL/GenBank/DDBJ databases">
        <authorList>
            <person name="Naeem Raeece"/>
        </authorList>
    </citation>
    <scope>NUCLEOTIDE SEQUENCE [LARGE SCALE GENOMIC DNA]</scope>
</reference>
<dbReference type="EC" id="3.1.3.-" evidence="7"/>
<protein>
    <recommendedName>
        <fullName evidence="7">Sugar phosphate phosphatase</fullName>
        <ecNumber evidence="7">3.1.3.-</ecNumber>
    </recommendedName>
</protein>
<evidence type="ECO:0000313" key="10">
    <source>
        <dbReference type="Proteomes" id="UP000078597"/>
    </source>
</evidence>
<dbReference type="SUPFAM" id="SSF111321">
    <property type="entry name" value="AF1104-like"/>
    <property type="match status" value="1"/>
</dbReference>
<dbReference type="GO" id="GO:0005634">
    <property type="term" value="C:nucleus"/>
    <property type="evidence" value="ECO:0007669"/>
    <property type="project" value="TreeGrafter"/>
</dbReference>
<name>A0A1A8WNG0_PLAMA</name>
<comment type="function">
    <text evidence="7">Metal-dependent phosphatase that shows phosphatase activity against several substrates, including fructose-1-phosphate and fructose-6-phosphate. Its preference for fructose-1-phosphate, a strong glycating agent that causes DNA damage rather than a canonical yeast metabolite, suggests a damage-control function in hexose phosphate metabolism.</text>
</comment>
<comment type="catalytic activity">
    <reaction evidence="6 7">
        <text>beta-D-fructose 6-phosphate = dihydroxyacetone + D-glyceraldehyde 3-phosphate</text>
        <dbReference type="Rhea" id="RHEA:28002"/>
        <dbReference type="ChEBI" id="CHEBI:16016"/>
        <dbReference type="ChEBI" id="CHEBI:57634"/>
        <dbReference type="ChEBI" id="CHEBI:59776"/>
    </reaction>
</comment>
<evidence type="ECO:0000256" key="1">
    <source>
        <dbReference type="ARBA" id="ARBA00001326"/>
    </source>
</evidence>
<dbReference type="EMBL" id="FLQW01002632">
    <property type="protein sequence ID" value="SBS93801.1"/>
    <property type="molecule type" value="Genomic_DNA"/>
</dbReference>
<organism evidence="9 10">
    <name type="scientific">Plasmodium malariae</name>
    <dbReference type="NCBI Taxonomy" id="5858"/>
    <lineage>
        <taxon>Eukaryota</taxon>
        <taxon>Sar</taxon>
        <taxon>Alveolata</taxon>
        <taxon>Apicomplexa</taxon>
        <taxon>Aconoidasida</taxon>
        <taxon>Haemosporida</taxon>
        <taxon>Plasmodiidae</taxon>
        <taxon>Plasmodium</taxon>
        <taxon>Plasmodium (Plasmodium)</taxon>
    </lineage>
</organism>
<dbReference type="PANTHER" id="PTHR12260">
    <property type="entry name" value="DAMAGE-CONTROL PHOSPHATASE ARMT1"/>
    <property type="match status" value="1"/>
</dbReference>
<dbReference type="GO" id="GO:0046872">
    <property type="term" value="F:metal ion binding"/>
    <property type="evidence" value="ECO:0007669"/>
    <property type="project" value="UniProtKB-UniRule"/>
</dbReference>
<accession>A0A1A8WNG0</accession>
<dbReference type="InterPro" id="IPR039763">
    <property type="entry name" value="ARMT1"/>
</dbReference>
<dbReference type="Pfam" id="PF01937">
    <property type="entry name" value="ARMT1-like_dom"/>
    <property type="match status" value="1"/>
</dbReference>
<comment type="similarity">
    <text evidence="2 7">Belongs to the damage-control phosphatase family. Sugar phosphate phosphatase III subfamily.</text>
</comment>
<comment type="cofactor">
    <cofactor evidence="7">
        <name>Mn(2+)</name>
        <dbReference type="ChEBI" id="CHEBI:29035"/>
    </cofactor>
    <cofactor evidence="7">
        <name>Ni(2+)</name>
        <dbReference type="ChEBI" id="CHEBI:49786"/>
    </cofactor>
</comment>
<keyword evidence="4 7" id="KW-0378">Hydrolase</keyword>
<evidence type="ECO:0000256" key="7">
    <source>
        <dbReference type="RuleBase" id="RU367030"/>
    </source>
</evidence>
<evidence type="ECO:0000313" key="9">
    <source>
        <dbReference type="EMBL" id="SBS93801.1"/>
    </source>
</evidence>
<dbReference type="Proteomes" id="UP000078597">
    <property type="component" value="Unassembled WGS sequence"/>
</dbReference>
<keyword evidence="3 7" id="KW-0479">Metal-binding</keyword>
<comment type="catalytic activity">
    <reaction evidence="1 7">
        <text>beta-D-fructose 1-phosphate + H2O = D-fructose + phosphate</text>
        <dbReference type="Rhea" id="RHEA:35603"/>
        <dbReference type="ChEBI" id="CHEBI:15377"/>
        <dbReference type="ChEBI" id="CHEBI:37721"/>
        <dbReference type="ChEBI" id="CHEBI:43474"/>
        <dbReference type="ChEBI" id="CHEBI:138881"/>
    </reaction>
</comment>